<keyword evidence="5" id="KW-1015">Disulfide bond</keyword>
<feature type="domain" description="DOMON" evidence="8">
    <location>
        <begin position="83"/>
        <end position="200"/>
    </location>
</feature>
<dbReference type="Gene3D" id="2.60.40.1210">
    <property type="entry name" value="Cellobiose dehydrogenase, cytochrome domain"/>
    <property type="match status" value="1"/>
</dbReference>
<dbReference type="GO" id="GO:0005507">
    <property type="term" value="F:copper ion binding"/>
    <property type="evidence" value="ECO:0007669"/>
    <property type="project" value="InterPro"/>
</dbReference>
<dbReference type="FunFam" id="2.60.40.1210:FF:000001">
    <property type="entry name" value="Monooxygenase, DBH-like 1, like"/>
    <property type="match status" value="1"/>
</dbReference>
<dbReference type="Gene3D" id="2.60.120.310">
    <property type="entry name" value="Copper type II, ascorbate-dependent monooxygenase, N-terminal domain"/>
    <property type="match status" value="1"/>
</dbReference>
<keyword evidence="4" id="KW-0472">Membrane</keyword>
<organism evidence="9 10">
    <name type="scientific">Adineta ricciae</name>
    <name type="common">Rotifer</name>
    <dbReference type="NCBI Taxonomy" id="249248"/>
    <lineage>
        <taxon>Eukaryota</taxon>
        <taxon>Metazoa</taxon>
        <taxon>Spiralia</taxon>
        <taxon>Gnathifera</taxon>
        <taxon>Rotifera</taxon>
        <taxon>Eurotatoria</taxon>
        <taxon>Bdelloidea</taxon>
        <taxon>Adinetida</taxon>
        <taxon>Adinetidae</taxon>
        <taxon>Adineta</taxon>
    </lineage>
</organism>
<keyword evidence="7" id="KW-0802">TPR repeat</keyword>
<dbReference type="SMART" id="SM00664">
    <property type="entry name" value="DoH"/>
    <property type="match status" value="1"/>
</dbReference>
<feature type="repeat" description="TPR" evidence="7">
    <location>
        <begin position="31"/>
        <end position="64"/>
    </location>
</feature>
<keyword evidence="3" id="KW-0732">Signal</keyword>
<dbReference type="SUPFAM" id="SSF48452">
    <property type="entry name" value="TPR-like"/>
    <property type="match status" value="1"/>
</dbReference>
<dbReference type="SUPFAM" id="SSF49742">
    <property type="entry name" value="PHM/PNGase F"/>
    <property type="match status" value="2"/>
</dbReference>
<sequence length="625" mass="71574">MKEDYSSALAALRKALEIEEKHLTSNHLYKAYTYASMTKVFYGLNDYQQCLEYLERAIQITHQNKTPSYPMQSYDRTIELEKNIVQLWWTVDDIEQEITFELHVKTTGWIALGISPAGGMKGADIAIGWVDSSGKSFLEDRFAVGKVTPITDNTTHDWILLHGQERDGWTAIQFKRSFDSCDPMDVPIRSGTNILIYAYGLTDSIMYHEGRRGTRILPLRSYSNQVTDNILDGLDLFDFRFDNLPIPSTDTTYYCKVFKSPNQYSTKRHAIAHEILIDTTHQNLLHHLDLFECNSNEILDDSNLPDGICDNIITQMRMCSSNLATAWAIGADPITLYPKEAGYSIVNFKYFMIKIHYDNPKMMSNLRDSSGIRFYLGNNLRENDLGYLVFGTSSNAASLAIPPNVRRFIVESYCPSEATRNLPSTGVNVVSALPHTHLQDIFKGISINLFVVCLEAFDFDHQFANRLRKPIKIYPGDEFATRCVYNTINKDKITLGGQRTIDEMCSHTFSYYPFVDSLSACMTRIYLIAWKIQMNSSSMIDDLELEHTLRNLTWISQSANQWQTFYNEAQRVVAIFRGGEIESKILPNRPKYKDFKDELYYIGNAFDVMYKRAIADNKPSAVNNN</sequence>
<evidence type="ECO:0000256" key="7">
    <source>
        <dbReference type="PROSITE-ProRule" id="PRU00339"/>
    </source>
</evidence>
<dbReference type="Proteomes" id="UP000663828">
    <property type="component" value="Unassembled WGS sequence"/>
</dbReference>
<dbReference type="PANTHER" id="PTHR10157:SF23">
    <property type="entry name" value="MOXD1 HOMOLOG 1"/>
    <property type="match status" value="1"/>
</dbReference>
<dbReference type="CDD" id="cd09631">
    <property type="entry name" value="DOMON_DOH"/>
    <property type="match status" value="1"/>
</dbReference>
<dbReference type="InterPro" id="IPR036939">
    <property type="entry name" value="Cu2_ascorb_mOase_N_sf"/>
</dbReference>
<dbReference type="Gene3D" id="2.60.120.230">
    <property type="match status" value="1"/>
</dbReference>
<dbReference type="InterPro" id="IPR000323">
    <property type="entry name" value="Cu2_ascorb_mOase_N"/>
</dbReference>
<evidence type="ECO:0000256" key="4">
    <source>
        <dbReference type="ARBA" id="ARBA00023136"/>
    </source>
</evidence>
<dbReference type="Pfam" id="PF03712">
    <property type="entry name" value="Cu2_monoox_C"/>
    <property type="match status" value="1"/>
</dbReference>
<dbReference type="Pfam" id="PF01082">
    <property type="entry name" value="Cu2_monooxygen"/>
    <property type="match status" value="1"/>
</dbReference>
<dbReference type="InterPro" id="IPR045266">
    <property type="entry name" value="DOH_DOMON"/>
</dbReference>
<dbReference type="InterPro" id="IPR005018">
    <property type="entry name" value="DOMON_domain"/>
</dbReference>
<dbReference type="PROSITE" id="PS50005">
    <property type="entry name" value="TPR"/>
    <property type="match status" value="1"/>
</dbReference>
<keyword evidence="10" id="KW-1185">Reference proteome</keyword>
<reference evidence="9" key="1">
    <citation type="submission" date="2021-02" db="EMBL/GenBank/DDBJ databases">
        <authorList>
            <person name="Nowell W R."/>
        </authorList>
    </citation>
    <scope>NUCLEOTIDE SEQUENCE</scope>
</reference>
<gene>
    <name evidence="9" type="ORF">XAT740_LOCUS45656</name>
</gene>
<keyword evidence="6" id="KW-0325">Glycoprotein</keyword>
<name>A0A815ZF10_ADIRI</name>
<evidence type="ECO:0000256" key="2">
    <source>
        <dbReference type="ARBA" id="ARBA00010676"/>
    </source>
</evidence>
<dbReference type="InterPro" id="IPR028460">
    <property type="entry name" value="Tbh/DBH"/>
</dbReference>
<evidence type="ECO:0000256" key="6">
    <source>
        <dbReference type="ARBA" id="ARBA00023180"/>
    </source>
</evidence>
<dbReference type="Pfam" id="PF03351">
    <property type="entry name" value="DOMON"/>
    <property type="match status" value="1"/>
</dbReference>
<evidence type="ECO:0000256" key="1">
    <source>
        <dbReference type="ARBA" id="ARBA00004370"/>
    </source>
</evidence>
<dbReference type="InterPro" id="IPR019734">
    <property type="entry name" value="TPR_rpt"/>
</dbReference>
<dbReference type="AlphaFoldDB" id="A0A815ZF10"/>
<dbReference type="InterPro" id="IPR000945">
    <property type="entry name" value="DBH-like"/>
</dbReference>
<accession>A0A815ZF10</accession>
<dbReference type="SUPFAM" id="SSF49344">
    <property type="entry name" value="CBD9-like"/>
    <property type="match status" value="1"/>
</dbReference>
<evidence type="ECO:0000256" key="3">
    <source>
        <dbReference type="ARBA" id="ARBA00022729"/>
    </source>
</evidence>
<evidence type="ECO:0000313" key="9">
    <source>
        <dbReference type="EMBL" id="CAF1582428.1"/>
    </source>
</evidence>
<dbReference type="InterPro" id="IPR024548">
    <property type="entry name" value="Cu2_monoox_C"/>
</dbReference>
<proteinExistence type="inferred from homology"/>
<evidence type="ECO:0000256" key="5">
    <source>
        <dbReference type="ARBA" id="ARBA00023157"/>
    </source>
</evidence>
<evidence type="ECO:0000259" key="8">
    <source>
        <dbReference type="PROSITE" id="PS50836"/>
    </source>
</evidence>
<dbReference type="GO" id="GO:0004500">
    <property type="term" value="F:dopamine beta-monooxygenase activity"/>
    <property type="evidence" value="ECO:0007669"/>
    <property type="project" value="InterPro"/>
</dbReference>
<protein>
    <recommendedName>
        <fullName evidence="8">DOMON domain-containing protein</fullName>
    </recommendedName>
</protein>
<dbReference type="EMBL" id="CAJNOR010005999">
    <property type="protein sequence ID" value="CAF1582428.1"/>
    <property type="molecule type" value="Genomic_DNA"/>
</dbReference>
<dbReference type="PANTHER" id="PTHR10157">
    <property type="entry name" value="DOPAMINE BETA HYDROXYLASE RELATED"/>
    <property type="match status" value="1"/>
</dbReference>
<evidence type="ECO:0000313" key="10">
    <source>
        <dbReference type="Proteomes" id="UP000663828"/>
    </source>
</evidence>
<dbReference type="InterPro" id="IPR014784">
    <property type="entry name" value="Cu2_ascorb_mOase-like_C"/>
</dbReference>
<dbReference type="PRINTS" id="PR00767">
    <property type="entry name" value="DBMONOXGNASE"/>
</dbReference>
<dbReference type="GO" id="GO:0016020">
    <property type="term" value="C:membrane"/>
    <property type="evidence" value="ECO:0007669"/>
    <property type="project" value="UniProtKB-SubCell"/>
</dbReference>
<comment type="similarity">
    <text evidence="2">Belongs to the copper type II ascorbate-dependent monooxygenase family.</text>
</comment>
<dbReference type="InterPro" id="IPR011990">
    <property type="entry name" value="TPR-like_helical_dom_sf"/>
</dbReference>
<comment type="caution">
    <text evidence="9">The sequence shown here is derived from an EMBL/GenBank/DDBJ whole genome shotgun (WGS) entry which is preliminary data.</text>
</comment>
<dbReference type="Gene3D" id="1.25.40.10">
    <property type="entry name" value="Tetratricopeptide repeat domain"/>
    <property type="match status" value="1"/>
</dbReference>
<dbReference type="PROSITE" id="PS50836">
    <property type="entry name" value="DOMON"/>
    <property type="match status" value="1"/>
</dbReference>
<dbReference type="InterPro" id="IPR008977">
    <property type="entry name" value="PHM/PNGase_F_dom_sf"/>
</dbReference>
<comment type="subcellular location">
    <subcellularLocation>
        <location evidence="1">Membrane</location>
    </subcellularLocation>
</comment>